<sequence length="47" mass="5683">QENPILKKVINQGEITIFNLQNEISIRKKQIMVDYIYSLDLYFFLTF</sequence>
<protein>
    <submittedName>
        <fullName evidence="1">Uncharacterized protein</fullName>
    </submittedName>
</protein>
<proteinExistence type="predicted"/>
<dbReference type="EMBL" id="BART01017606">
    <property type="protein sequence ID" value="GAG79711.1"/>
    <property type="molecule type" value="Genomic_DNA"/>
</dbReference>
<gene>
    <name evidence="1" type="ORF">S01H4_33450</name>
</gene>
<feature type="non-terminal residue" evidence="1">
    <location>
        <position position="1"/>
    </location>
</feature>
<name>X1C5P8_9ZZZZ</name>
<comment type="caution">
    <text evidence="1">The sequence shown here is derived from an EMBL/GenBank/DDBJ whole genome shotgun (WGS) entry which is preliminary data.</text>
</comment>
<organism evidence="1">
    <name type="scientific">marine sediment metagenome</name>
    <dbReference type="NCBI Taxonomy" id="412755"/>
    <lineage>
        <taxon>unclassified sequences</taxon>
        <taxon>metagenomes</taxon>
        <taxon>ecological metagenomes</taxon>
    </lineage>
</organism>
<accession>X1C5P8</accession>
<evidence type="ECO:0000313" key="1">
    <source>
        <dbReference type="EMBL" id="GAG79711.1"/>
    </source>
</evidence>
<reference evidence="1" key="1">
    <citation type="journal article" date="2014" name="Front. Microbiol.">
        <title>High frequency of phylogenetically diverse reductive dehalogenase-homologous genes in deep subseafloor sedimentary metagenomes.</title>
        <authorList>
            <person name="Kawai M."/>
            <person name="Futagami T."/>
            <person name="Toyoda A."/>
            <person name="Takaki Y."/>
            <person name="Nishi S."/>
            <person name="Hori S."/>
            <person name="Arai W."/>
            <person name="Tsubouchi T."/>
            <person name="Morono Y."/>
            <person name="Uchiyama I."/>
            <person name="Ito T."/>
            <person name="Fujiyama A."/>
            <person name="Inagaki F."/>
            <person name="Takami H."/>
        </authorList>
    </citation>
    <scope>NUCLEOTIDE SEQUENCE</scope>
    <source>
        <strain evidence="1">Expedition CK06-06</strain>
    </source>
</reference>
<dbReference type="AlphaFoldDB" id="X1C5P8"/>